<evidence type="ECO:0000256" key="1">
    <source>
        <dbReference type="ARBA" id="ARBA00005184"/>
    </source>
</evidence>
<dbReference type="SUPFAM" id="SSF51126">
    <property type="entry name" value="Pectin lyase-like"/>
    <property type="match status" value="1"/>
</dbReference>
<dbReference type="NCBIfam" id="TIGR01614">
    <property type="entry name" value="PME_inhib"/>
    <property type="match status" value="1"/>
</dbReference>
<comment type="pathway">
    <text evidence="1">Glycan metabolism; pectin degradation; 2-dehydro-3-deoxy-D-gluconate from pectin: step 1/5.</text>
</comment>
<dbReference type="InterPro" id="IPR011050">
    <property type="entry name" value="Pectin_lyase_fold/virulence"/>
</dbReference>
<name>A0AAN8UIM0_9MAGN</name>
<keyword evidence="4" id="KW-0378">Hydrolase</keyword>
<feature type="transmembrane region" description="Helical" evidence="6">
    <location>
        <begin position="29"/>
        <end position="52"/>
    </location>
</feature>
<proteinExistence type="inferred from homology"/>
<dbReference type="Gene3D" id="2.160.20.10">
    <property type="entry name" value="Single-stranded right-handed beta-helix, Pectin lyase-like"/>
    <property type="match status" value="1"/>
</dbReference>
<dbReference type="PANTHER" id="PTHR31707">
    <property type="entry name" value="PECTINESTERASE"/>
    <property type="match status" value="1"/>
</dbReference>
<accession>A0AAN8UIM0</accession>
<keyword evidence="6" id="KW-0812">Transmembrane</keyword>
<dbReference type="SMART" id="SM00856">
    <property type="entry name" value="PMEI"/>
    <property type="match status" value="1"/>
</dbReference>
<reference evidence="8 9" key="1">
    <citation type="submission" date="2023-12" db="EMBL/GenBank/DDBJ databases">
        <title>A high-quality genome assembly for Dillenia turbinata (Dilleniales).</title>
        <authorList>
            <person name="Chanderbali A."/>
        </authorList>
    </citation>
    <scope>NUCLEOTIDE SEQUENCE [LARGE SCALE GENOMIC DNA]</scope>
    <source>
        <strain evidence="8">LSX21</strain>
        <tissue evidence="8">Leaf</tissue>
    </source>
</reference>
<comment type="caution">
    <text evidence="8">The sequence shown here is derived from an EMBL/GenBank/DDBJ whole genome shotgun (WGS) entry which is preliminary data.</text>
</comment>
<dbReference type="GO" id="GO:0004857">
    <property type="term" value="F:enzyme inhibitor activity"/>
    <property type="evidence" value="ECO:0007669"/>
    <property type="project" value="InterPro"/>
</dbReference>
<dbReference type="FunFam" id="1.20.140.40:FF:000001">
    <property type="entry name" value="Pectinesterase"/>
    <property type="match status" value="1"/>
</dbReference>
<dbReference type="GO" id="GO:0030599">
    <property type="term" value="F:pectinesterase activity"/>
    <property type="evidence" value="ECO:0007669"/>
    <property type="project" value="InterPro"/>
</dbReference>
<dbReference type="Proteomes" id="UP001370490">
    <property type="component" value="Unassembled WGS sequence"/>
</dbReference>
<gene>
    <name evidence="8" type="ORF">RJ641_023894</name>
</gene>
<evidence type="ECO:0000256" key="4">
    <source>
        <dbReference type="ARBA" id="ARBA00022801"/>
    </source>
</evidence>
<evidence type="ECO:0000256" key="2">
    <source>
        <dbReference type="ARBA" id="ARBA00006027"/>
    </source>
</evidence>
<keyword evidence="6" id="KW-1133">Transmembrane helix</keyword>
<dbReference type="Pfam" id="PF04043">
    <property type="entry name" value="PMEI"/>
    <property type="match status" value="1"/>
</dbReference>
<evidence type="ECO:0000313" key="9">
    <source>
        <dbReference type="Proteomes" id="UP001370490"/>
    </source>
</evidence>
<dbReference type="EMBL" id="JBAMMX010000028">
    <property type="protein sequence ID" value="KAK6911801.1"/>
    <property type="molecule type" value="Genomic_DNA"/>
</dbReference>
<dbReference type="GO" id="GO:0042545">
    <property type="term" value="P:cell wall modification"/>
    <property type="evidence" value="ECO:0007669"/>
    <property type="project" value="InterPro"/>
</dbReference>
<organism evidence="8 9">
    <name type="scientific">Dillenia turbinata</name>
    <dbReference type="NCBI Taxonomy" id="194707"/>
    <lineage>
        <taxon>Eukaryota</taxon>
        <taxon>Viridiplantae</taxon>
        <taxon>Streptophyta</taxon>
        <taxon>Embryophyta</taxon>
        <taxon>Tracheophyta</taxon>
        <taxon>Spermatophyta</taxon>
        <taxon>Magnoliopsida</taxon>
        <taxon>eudicotyledons</taxon>
        <taxon>Gunneridae</taxon>
        <taxon>Pentapetalae</taxon>
        <taxon>Dilleniales</taxon>
        <taxon>Dilleniaceae</taxon>
        <taxon>Dillenia</taxon>
    </lineage>
</organism>
<dbReference type="CDD" id="cd15798">
    <property type="entry name" value="PMEI-like_3"/>
    <property type="match status" value="1"/>
</dbReference>
<comment type="similarity">
    <text evidence="3">In the C-terminal section; belongs to the pectinesterase family.</text>
</comment>
<keyword evidence="9" id="KW-1185">Reference proteome</keyword>
<sequence>MDSVKSFRGYGKVDPVEDQAFRRKTRRRLIVLIVSVIVLLAIVVGAVVGTLANKKSSSANSSAPATLSQSLKSVCSVTQYPDSCFSSISSVESSSSTTKDPEEIFKLSLLVAANEITKLISLPTQIISEFNISDERVKAALSDCKTLFDYALYHLNDSISSTLSASNIDDIQTWLSSVITYQETCLDGLREINAATVEEAMQSSMQNSTEYSSNSLAIVTNIFTILESFNIPIHRRKLLSTLDHRAEFPKWMHAADRRLLQETNPTPNLTVAQDGSGNYKTITEAVAAVPQQNKRRFVIYVKACTYVEKVTIGVNVWNLMMYGDGMTSTIVSGSLSNGDNSTTFNSASFGNLSFENSFCRVDFL</sequence>
<comment type="similarity">
    <text evidence="2">In the N-terminal section; belongs to the PMEI family.</text>
</comment>
<dbReference type="AlphaFoldDB" id="A0AAN8UIM0"/>
<evidence type="ECO:0000256" key="6">
    <source>
        <dbReference type="SAM" id="Phobius"/>
    </source>
</evidence>
<feature type="domain" description="Pectinesterase inhibitor" evidence="7">
    <location>
        <begin position="66"/>
        <end position="218"/>
    </location>
</feature>
<protein>
    <submittedName>
        <fullName evidence="8">Pectinesterase, catalytic</fullName>
    </submittedName>
</protein>
<dbReference type="InterPro" id="IPR000070">
    <property type="entry name" value="Pectinesterase_cat"/>
</dbReference>
<dbReference type="Pfam" id="PF01095">
    <property type="entry name" value="Pectinesterase"/>
    <property type="match status" value="1"/>
</dbReference>
<dbReference type="InterPro" id="IPR035513">
    <property type="entry name" value="Invertase/methylesterase_inhib"/>
</dbReference>
<evidence type="ECO:0000313" key="8">
    <source>
        <dbReference type="EMBL" id="KAK6911801.1"/>
    </source>
</evidence>
<dbReference type="InterPro" id="IPR006501">
    <property type="entry name" value="Pectinesterase_inhib_dom"/>
</dbReference>
<keyword evidence="5" id="KW-0063">Aspartyl esterase</keyword>
<keyword evidence="6" id="KW-0472">Membrane</keyword>
<dbReference type="InterPro" id="IPR012334">
    <property type="entry name" value="Pectin_lyas_fold"/>
</dbReference>
<dbReference type="Gene3D" id="1.20.140.40">
    <property type="entry name" value="Invertase/pectin methylesterase inhibitor family protein"/>
    <property type="match status" value="1"/>
</dbReference>
<dbReference type="SUPFAM" id="SSF101148">
    <property type="entry name" value="Plant invertase/pectin methylesterase inhibitor"/>
    <property type="match status" value="1"/>
</dbReference>
<evidence type="ECO:0000259" key="7">
    <source>
        <dbReference type="SMART" id="SM00856"/>
    </source>
</evidence>
<evidence type="ECO:0000256" key="3">
    <source>
        <dbReference type="ARBA" id="ARBA00007786"/>
    </source>
</evidence>
<evidence type="ECO:0000256" key="5">
    <source>
        <dbReference type="ARBA" id="ARBA00023085"/>
    </source>
</evidence>